<comment type="caution">
    <text evidence="2">The sequence shown here is derived from an EMBL/GenBank/DDBJ whole genome shotgun (WGS) entry which is preliminary data.</text>
</comment>
<gene>
    <name evidence="2" type="ORF">LTR78_003839</name>
</gene>
<feature type="region of interest" description="Disordered" evidence="1">
    <location>
        <begin position="1"/>
        <end position="46"/>
    </location>
</feature>
<dbReference type="AlphaFoldDB" id="A0AAE0WQS5"/>
<feature type="compositionally biased region" description="Basic and acidic residues" evidence="1">
    <location>
        <begin position="1"/>
        <end position="10"/>
    </location>
</feature>
<organism evidence="2 3">
    <name type="scientific">Recurvomyces mirabilis</name>
    <dbReference type="NCBI Taxonomy" id="574656"/>
    <lineage>
        <taxon>Eukaryota</taxon>
        <taxon>Fungi</taxon>
        <taxon>Dikarya</taxon>
        <taxon>Ascomycota</taxon>
        <taxon>Pezizomycotina</taxon>
        <taxon>Dothideomycetes</taxon>
        <taxon>Dothideomycetidae</taxon>
        <taxon>Mycosphaerellales</taxon>
        <taxon>Teratosphaeriaceae</taxon>
        <taxon>Recurvomyces</taxon>
    </lineage>
</organism>
<sequence>MNISDYKPEQEELEQLTPQKRRKAKPQKNTTKGDKTPQKCKGRPEIGNNTLSIRLECSEKFRELRFIHGKDEGSIRVLQQLDIVQNQHRWHIFVICFSRLDASCPIEHADPYMDTRLVDFTRFPGNPSTKRSKRGNIAIKKWSNGEDVQKWIEIFQVDTVIFQDDEEPLDFCI</sequence>
<dbReference type="EMBL" id="JAUTXT010000011">
    <property type="protein sequence ID" value="KAK3676089.1"/>
    <property type="molecule type" value="Genomic_DNA"/>
</dbReference>
<keyword evidence="3" id="KW-1185">Reference proteome</keyword>
<reference evidence="2" key="1">
    <citation type="submission" date="2023-07" db="EMBL/GenBank/DDBJ databases">
        <title>Black Yeasts Isolated from many extreme environments.</title>
        <authorList>
            <person name="Coleine C."/>
            <person name="Stajich J.E."/>
            <person name="Selbmann L."/>
        </authorList>
    </citation>
    <scope>NUCLEOTIDE SEQUENCE</scope>
    <source>
        <strain evidence="2">CCFEE 5485</strain>
    </source>
</reference>
<dbReference type="Proteomes" id="UP001274830">
    <property type="component" value="Unassembled WGS sequence"/>
</dbReference>
<evidence type="ECO:0000256" key="1">
    <source>
        <dbReference type="SAM" id="MobiDB-lite"/>
    </source>
</evidence>
<protein>
    <submittedName>
        <fullName evidence="2">Uncharacterized protein</fullName>
    </submittedName>
</protein>
<proteinExistence type="predicted"/>
<accession>A0AAE0WQS5</accession>
<evidence type="ECO:0000313" key="2">
    <source>
        <dbReference type="EMBL" id="KAK3676089.1"/>
    </source>
</evidence>
<name>A0AAE0WQS5_9PEZI</name>
<evidence type="ECO:0000313" key="3">
    <source>
        <dbReference type="Proteomes" id="UP001274830"/>
    </source>
</evidence>